<dbReference type="CDD" id="cd03278">
    <property type="entry name" value="ABC_SMC_barmotin"/>
    <property type="match status" value="2"/>
</dbReference>
<feature type="coiled-coil region" evidence="7">
    <location>
        <begin position="346"/>
        <end position="440"/>
    </location>
</feature>
<dbReference type="GO" id="GO:0005737">
    <property type="term" value="C:cytoplasm"/>
    <property type="evidence" value="ECO:0007669"/>
    <property type="project" value="UniProtKB-SubCell"/>
</dbReference>
<dbReference type="PANTHER" id="PTHR43977">
    <property type="entry name" value="STRUCTURAL MAINTENANCE OF CHROMOSOMES PROTEIN 3"/>
    <property type="match status" value="1"/>
</dbReference>
<dbReference type="Gene3D" id="3.30.70.1620">
    <property type="match status" value="1"/>
</dbReference>
<dbReference type="SMART" id="SM00968">
    <property type="entry name" value="SMC_hinge"/>
    <property type="match status" value="1"/>
</dbReference>
<dbReference type="GO" id="GO:0003677">
    <property type="term" value="F:DNA binding"/>
    <property type="evidence" value="ECO:0007669"/>
    <property type="project" value="UniProtKB-UniRule"/>
</dbReference>
<feature type="coiled-coil region" evidence="7">
    <location>
        <begin position="167"/>
        <end position="201"/>
    </location>
</feature>
<comment type="subunit">
    <text evidence="7">Homodimer.</text>
</comment>
<dbReference type="SUPFAM" id="SSF75553">
    <property type="entry name" value="Smc hinge domain"/>
    <property type="match status" value="1"/>
</dbReference>
<dbReference type="InterPro" id="IPR010935">
    <property type="entry name" value="SMC_hinge"/>
</dbReference>
<evidence type="ECO:0000256" key="6">
    <source>
        <dbReference type="ARBA" id="ARBA00023125"/>
    </source>
</evidence>
<dbReference type="GO" id="GO:0005524">
    <property type="term" value="F:ATP binding"/>
    <property type="evidence" value="ECO:0007669"/>
    <property type="project" value="UniProtKB-UniRule"/>
</dbReference>
<dbReference type="Proteomes" id="UP000321547">
    <property type="component" value="Unassembled WGS sequence"/>
</dbReference>
<proteinExistence type="inferred from homology"/>
<comment type="similarity">
    <text evidence="7">Belongs to the SMC family.</text>
</comment>
<evidence type="ECO:0000259" key="8">
    <source>
        <dbReference type="SMART" id="SM00968"/>
    </source>
</evidence>
<comment type="function">
    <text evidence="7">Required for chromosome condensation and partitioning.</text>
</comment>
<evidence type="ECO:0000256" key="4">
    <source>
        <dbReference type="ARBA" id="ARBA00022840"/>
    </source>
</evidence>
<dbReference type="GO" id="GO:0007059">
    <property type="term" value="P:chromosome segregation"/>
    <property type="evidence" value="ECO:0007669"/>
    <property type="project" value="UniProtKB-UniRule"/>
</dbReference>
<evidence type="ECO:0000313" key="9">
    <source>
        <dbReference type="EMBL" id="GEM00743.1"/>
    </source>
</evidence>
<keyword evidence="3 7" id="KW-0547">Nucleotide-binding</keyword>
<dbReference type="AlphaFoldDB" id="A0A1I5LN15"/>
<dbReference type="GO" id="GO:0007062">
    <property type="term" value="P:sister chromatid cohesion"/>
    <property type="evidence" value="ECO:0007669"/>
    <property type="project" value="InterPro"/>
</dbReference>
<dbReference type="EMBL" id="FOXC01000002">
    <property type="protein sequence ID" value="SFO98670.1"/>
    <property type="molecule type" value="Genomic_DNA"/>
</dbReference>
<keyword evidence="2 7" id="KW-0963">Cytoplasm</keyword>
<keyword evidence="12" id="KW-1185">Reference proteome</keyword>
<feature type="coiled-coil region" evidence="7">
    <location>
        <begin position="469"/>
        <end position="499"/>
    </location>
</feature>
<dbReference type="Pfam" id="PF02463">
    <property type="entry name" value="SMC_N"/>
    <property type="match status" value="1"/>
</dbReference>
<dbReference type="InterPro" id="IPR011890">
    <property type="entry name" value="SMC_prok"/>
</dbReference>
<dbReference type="Proteomes" id="UP000242243">
    <property type="component" value="Unassembled WGS sequence"/>
</dbReference>
<feature type="coiled-coil region" evidence="7">
    <location>
        <begin position="702"/>
        <end position="924"/>
    </location>
</feature>
<organism evidence="10 11">
    <name type="scientific">Halolactibacillus halophilus</name>
    <dbReference type="NCBI Taxonomy" id="306540"/>
    <lineage>
        <taxon>Bacteria</taxon>
        <taxon>Bacillati</taxon>
        <taxon>Bacillota</taxon>
        <taxon>Bacilli</taxon>
        <taxon>Bacillales</taxon>
        <taxon>Bacillaceae</taxon>
        <taxon>Halolactibacillus</taxon>
    </lineage>
</organism>
<dbReference type="InterPro" id="IPR003395">
    <property type="entry name" value="RecF/RecN/SMC_N"/>
</dbReference>
<dbReference type="RefSeq" id="WP_089829795.1">
    <property type="nucleotide sequence ID" value="NZ_BJWI01000002.1"/>
</dbReference>
<dbReference type="InterPro" id="IPR036277">
    <property type="entry name" value="SMC_hinge_sf"/>
</dbReference>
<dbReference type="EMBL" id="BJWI01000002">
    <property type="protein sequence ID" value="GEM00743.1"/>
    <property type="molecule type" value="Genomic_DNA"/>
</dbReference>
<keyword evidence="4 7" id="KW-0067">ATP-binding</keyword>
<evidence type="ECO:0000313" key="11">
    <source>
        <dbReference type="Proteomes" id="UP000242243"/>
    </source>
</evidence>
<dbReference type="FunFam" id="3.40.50.300:FF:000984">
    <property type="entry name" value="Chromosome partition protein Smc"/>
    <property type="match status" value="1"/>
</dbReference>
<accession>A0A1I5LN15</accession>
<reference evidence="9 12" key="2">
    <citation type="submission" date="2019-07" db="EMBL/GenBank/DDBJ databases">
        <title>Whole genome shotgun sequence of Halolactibacillus halophilus NBRC 100868.</title>
        <authorList>
            <person name="Hosoyama A."/>
            <person name="Uohara A."/>
            <person name="Ohji S."/>
            <person name="Ichikawa N."/>
        </authorList>
    </citation>
    <scope>NUCLEOTIDE SEQUENCE [LARGE SCALE GENOMIC DNA]</scope>
    <source>
        <strain evidence="9 12">NBRC 100868</strain>
    </source>
</reference>
<evidence type="ECO:0000256" key="7">
    <source>
        <dbReference type="HAMAP-Rule" id="MF_01894"/>
    </source>
</evidence>
<evidence type="ECO:0000256" key="2">
    <source>
        <dbReference type="ARBA" id="ARBA00022490"/>
    </source>
</evidence>
<feature type="binding site" evidence="7">
    <location>
        <begin position="32"/>
        <end position="39"/>
    </location>
    <ligand>
        <name>ATP</name>
        <dbReference type="ChEBI" id="CHEBI:30616"/>
    </ligand>
</feature>
<evidence type="ECO:0000256" key="1">
    <source>
        <dbReference type="ARBA" id="ARBA00004496"/>
    </source>
</evidence>
<dbReference type="Pfam" id="PF06470">
    <property type="entry name" value="SMC_hinge"/>
    <property type="match status" value="1"/>
</dbReference>
<keyword evidence="5 7" id="KW-0175">Coiled coil</keyword>
<dbReference type="InterPro" id="IPR024704">
    <property type="entry name" value="SMC"/>
</dbReference>
<comment type="subcellular location">
    <subcellularLocation>
        <location evidence="1 7">Cytoplasm</location>
    </subcellularLocation>
</comment>
<dbReference type="FunFam" id="3.40.50.300:FF:000901">
    <property type="entry name" value="Chromosome partition protein Smc"/>
    <property type="match status" value="1"/>
</dbReference>
<dbReference type="SUPFAM" id="SSF52540">
    <property type="entry name" value="P-loop containing nucleoside triphosphate hydrolases"/>
    <property type="match status" value="2"/>
</dbReference>
<dbReference type="GO" id="GO:0006260">
    <property type="term" value="P:DNA replication"/>
    <property type="evidence" value="ECO:0007669"/>
    <property type="project" value="UniProtKB-UniRule"/>
</dbReference>
<evidence type="ECO:0000313" key="12">
    <source>
        <dbReference type="Proteomes" id="UP000321547"/>
    </source>
</evidence>
<evidence type="ECO:0000256" key="3">
    <source>
        <dbReference type="ARBA" id="ARBA00022741"/>
    </source>
</evidence>
<evidence type="ECO:0000256" key="5">
    <source>
        <dbReference type="ARBA" id="ARBA00023054"/>
    </source>
</evidence>
<feature type="domain" description="SMC hinge" evidence="8">
    <location>
        <begin position="520"/>
        <end position="639"/>
    </location>
</feature>
<comment type="domain">
    <text evidence="7">Contains large globular domains required for ATP hydrolysis at each terminus and a third globular domain forming a flexible hinge near the middle of the molecule. These domains are separated by coiled-coil structures.</text>
</comment>
<dbReference type="GO" id="GO:0030261">
    <property type="term" value="P:chromosome condensation"/>
    <property type="evidence" value="ECO:0007669"/>
    <property type="project" value="InterPro"/>
</dbReference>
<evidence type="ECO:0000313" key="10">
    <source>
        <dbReference type="EMBL" id="SFO98670.1"/>
    </source>
</evidence>
<dbReference type="Gene3D" id="3.40.50.300">
    <property type="entry name" value="P-loop containing nucleotide triphosphate hydrolases"/>
    <property type="match status" value="2"/>
</dbReference>
<dbReference type="STRING" id="306540.SAMN05421839_102148"/>
<dbReference type="GO" id="GO:0016887">
    <property type="term" value="F:ATP hydrolysis activity"/>
    <property type="evidence" value="ECO:0007669"/>
    <property type="project" value="InterPro"/>
</dbReference>
<reference evidence="10 11" key="1">
    <citation type="submission" date="2016-10" db="EMBL/GenBank/DDBJ databases">
        <authorList>
            <person name="de Groot N.N."/>
        </authorList>
    </citation>
    <scope>NUCLEOTIDE SEQUENCE [LARGE SCALE GENOMIC DNA]</scope>
    <source>
        <strain evidence="10 11">DSM 17073</strain>
    </source>
</reference>
<dbReference type="GO" id="GO:0005694">
    <property type="term" value="C:chromosome"/>
    <property type="evidence" value="ECO:0007669"/>
    <property type="project" value="InterPro"/>
</dbReference>
<dbReference type="Gene3D" id="1.20.1060.20">
    <property type="match status" value="1"/>
</dbReference>
<dbReference type="InterPro" id="IPR027417">
    <property type="entry name" value="P-loop_NTPase"/>
</dbReference>
<dbReference type="NCBIfam" id="TIGR02168">
    <property type="entry name" value="SMC_prok_B"/>
    <property type="match status" value="1"/>
</dbReference>
<feature type="coiled-coil region" evidence="7">
    <location>
        <begin position="248"/>
        <end position="296"/>
    </location>
</feature>
<protein>
    <recommendedName>
        <fullName evidence="7">Chromosome partition protein Smc</fullName>
    </recommendedName>
</protein>
<dbReference type="HAMAP" id="MF_01894">
    <property type="entry name" value="Smc_prok"/>
    <property type="match status" value="1"/>
</dbReference>
<dbReference type="PIRSF" id="PIRSF005719">
    <property type="entry name" value="SMC"/>
    <property type="match status" value="1"/>
</dbReference>
<name>A0A1I5LN15_9BACI</name>
<gene>
    <name evidence="7 9" type="primary">smc</name>
    <name evidence="9" type="ORF">HHA03_02750</name>
    <name evidence="10" type="ORF">SAMN05421839_102148</name>
</gene>
<sequence length="1189" mass="135968">MHLKKLESVGFKSFAEKIHVDFVPGVTAVVGPNGSGKSNVTDAIRWVLGEQSAKSLRGTKMEDIIFQGSDTRKPLNMAEVTLTLDNRSGTLPLDYIEISVTRRVYRSGESEFYINKEACRLKDIVDLFLDSGLGREAFSIISQGKVEEILSSKAEERRVIFEEAAGVLKYKQRKKKAEFKLVETEENLNRVEDILHEIDQQREPLLEQATVAKDYLAKKEALEAIEKQVLYTEIDQMHTDWRAQLDEIERLKDQVVQQQLNLDQQEQKNDDVHHQIDGLDQEVQALQTTLLEVTETLEKQSGEQKLLLERERHSKASFEKIVADKDKTKCALDDETQSRQALEATYSKVQTTTRDLKQKMAEIKEKLTVSVDDLDQQLADKKSDYIELLNEEARLKHARDSYEKEYDNLSLKESDFKAQVSDKKQACDTLQEEVDNLTSETARRKDVLEQKSNEASSLKGQEDTAAKELQAMYDKRRHAERQIDQLESKKEMLEELKESFQGFYQGVKVVLKARDAKTLTGVHGAVIELIDVPREYQMALESAMSAQSQHVIVTDEQAARDAIGYLKSHNQGRATFYPLTSIKPRALPRTYQERLTNEAGFVAVASDIIHTSEPYQPVVKYLLGQTLIAKTLADANKIAKIVDRKYRVVTLEGDLVNPGGSMTGGAMKRQQSSLFSRESELKQVTEKLTAFITRTDAYSESIKAKEQAYKTLKTDKQALDDTLTTAKTQLAEVENERKAKVLELKHLEESYRYNTRLLQTFNDDQSQLKNQRKLSEQKLTEIKAQLGSVKAAIDQLEEEKAHHETYRKTYDQQLQQLNIDYAEQMKTLEYQLEKLTAAKTKEQELLEAFQQLKAAEAMHQDKDMHEQQKQQLDEALKSLEKEKGTLLETIQQKRQQRLNLQAALETKEAELKTERNQLSAKKETQTRLEVKANRLDVELENRLNYLQETYELSFERLRSETEKTETLEDDQSKVKLLKRDIDELGVVNLGAIDEYDRINERFEFLTNQEQDLLEAKETLYDVIFEMDTEMEKRFEETFSQIKVAFSEVFHQLFGGGHAELKLTNPDDLLGTGVEIKAQPPGKKAQQLALLSGGERALTAIALLFSILRVRPVPFCVLDEVEAALDEANVERFSRYLKDYSKETQFIVITHRKGTMEGADVLYGVTMQESGVSRFVSVKLEETAAILNEA</sequence>
<keyword evidence="6 7" id="KW-0238">DNA-binding</keyword>
<dbReference type="OrthoDB" id="9808768at2"/>